<keyword evidence="7" id="KW-0418">Kinase</keyword>
<evidence type="ECO:0000256" key="6">
    <source>
        <dbReference type="ARBA" id="ARBA00022741"/>
    </source>
</evidence>
<comment type="catalytic activity">
    <reaction evidence="11">
        <text>L-seryl-[protein] + ATP = O-phospho-L-seryl-[protein] + ADP + H(+)</text>
        <dbReference type="Rhea" id="RHEA:17989"/>
        <dbReference type="Rhea" id="RHEA-COMP:9863"/>
        <dbReference type="Rhea" id="RHEA-COMP:11604"/>
        <dbReference type="ChEBI" id="CHEBI:15378"/>
        <dbReference type="ChEBI" id="CHEBI:29999"/>
        <dbReference type="ChEBI" id="CHEBI:30616"/>
        <dbReference type="ChEBI" id="CHEBI:83421"/>
        <dbReference type="ChEBI" id="CHEBI:456216"/>
        <dbReference type="EC" id="2.7.11.1"/>
    </reaction>
</comment>
<organism evidence="15 16">
    <name type="scientific">Pinctada imbricata</name>
    <name type="common">Atlantic pearl-oyster</name>
    <name type="synonym">Pinctada martensii</name>
    <dbReference type="NCBI Taxonomy" id="66713"/>
    <lineage>
        <taxon>Eukaryota</taxon>
        <taxon>Metazoa</taxon>
        <taxon>Spiralia</taxon>
        <taxon>Lophotrochozoa</taxon>
        <taxon>Mollusca</taxon>
        <taxon>Bivalvia</taxon>
        <taxon>Autobranchia</taxon>
        <taxon>Pteriomorphia</taxon>
        <taxon>Pterioida</taxon>
        <taxon>Pterioidea</taxon>
        <taxon>Pteriidae</taxon>
        <taxon>Pinctada</taxon>
    </lineage>
</organism>
<dbReference type="InterPro" id="IPR000719">
    <property type="entry name" value="Prot_kinase_dom"/>
</dbReference>
<keyword evidence="16" id="KW-1185">Reference proteome</keyword>
<dbReference type="AlphaFoldDB" id="A0AA89C6M6"/>
<feature type="compositionally biased region" description="Basic residues" evidence="12">
    <location>
        <begin position="859"/>
        <end position="872"/>
    </location>
</feature>
<dbReference type="Pfam" id="PF00069">
    <property type="entry name" value="Pkinase"/>
    <property type="match status" value="2"/>
</dbReference>
<keyword evidence="5" id="KW-0808">Transferase</keyword>
<dbReference type="PROSITE" id="PS50011">
    <property type="entry name" value="PROTEIN_KINASE_DOM"/>
    <property type="match status" value="1"/>
</dbReference>
<dbReference type="GO" id="GO:0005634">
    <property type="term" value="C:nucleus"/>
    <property type="evidence" value="ECO:0007669"/>
    <property type="project" value="TreeGrafter"/>
</dbReference>
<dbReference type="GO" id="GO:0005524">
    <property type="term" value="F:ATP binding"/>
    <property type="evidence" value="ECO:0007669"/>
    <property type="project" value="UniProtKB-KW"/>
</dbReference>
<dbReference type="GO" id="GO:0035556">
    <property type="term" value="P:intracellular signal transduction"/>
    <property type="evidence" value="ECO:0007669"/>
    <property type="project" value="TreeGrafter"/>
</dbReference>
<keyword evidence="8" id="KW-0067">ATP-binding</keyword>
<feature type="domain" description="Protein kinase" evidence="13">
    <location>
        <begin position="157"/>
        <end position="999"/>
    </location>
</feature>
<comment type="catalytic activity">
    <reaction evidence="10">
        <text>L-threonyl-[protein] + ATP = O-phospho-L-threonyl-[protein] + ADP + H(+)</text>
        <dbReference type="Rhea" id="RHEA:46608"/>
        <dbReference type="Rhea" id="RHEA-COMP:11060"/>
        <dbReference type="Rhea" id="RHEA-COMP:11605"/>
        <dbReference type="ChEBI" id="CHEBI:15378"/>
        <dbReference type="ChEBI" id="CHEBI:30013"/>
        <dbReference type="ChEBI" id="CHEBI:30616"/>
        <dbReference type="ChEBI" id="CHEBI:61977"/>
        <dbReference type="ChEBI" id="CHEBI:456216"/>
        <dbReference type="EC" id="2.7.11.1"/>
    </reaction>
</comment>
<dbReference type="SMART" id="SM00220">
    <property type="entry name" value="S_TKc"/>
    <property type="match status" value="1"/>
</dbReference>
<evidence type="ECO:0000256" key="9">
    <source>
        <dbReference type="ARBA" id="ARBA00033099"/>
    </source>
</evidence>
<name>A0AA89C6M6_PINIB</name>
<dbReference type="PROSITE" id="PS00108">
    <property type="entry name" value="PROTEIN_KINASE_ST"/>
    <property type="match status" value="1"/>
</dbReference>
<evidence type="ECO:0000256" key="8">
    <source>
        <dbReference type="ARBA" id="ARBA00022840"/>
    </source>
</evidence>
<dbReference type="Proteomes" id="UP001186944">
    <property type="component" value="Unassembled WGS sequence"/>
</dbReference>
<evidence type="ECO:0000259" key="13">
    <source>
        <dbReference type="PROSITE" id="PS50011"/>
    </source>
</evidence>
<dbReference type="EC" id="2.7.11.1" evidence="2"/>
<dbReference type="SUPFAM" id="SSF56112">
    <property type="entry name" value="Protein kinase-like (PK-like)"/>
    <property type="match status" value="1"/>
</dbReference>
<gene>
    <name evidence="15" type="ORF">FSP39_015560</name>
</gene>
<keyword evidence="4" id="KW-0723">Serine/threonine-protein kinase</keyword>
<comment type="similarity">
    <text evidence="1">Belongs to the protein kinase superfamily. AGC Ser/Thr protein kinase family.</text>
</comment>
<dbReference type="PANTHER" id="PTHR24356">
    <property type="entry name" value="SERINE/THREONINE-PROTEIN KINASE"/>
    <property type="match status" value="1"/>
</dbReference>
<dbReference type="InterPro" id="IPR008271">
    <property type="entry name" value="Ser/Thr_kinase_AS"/>
</dbReference>
<dbReference type="PROSITE" id="PS51285">
    <property type="entry name" value="AGC_KINASE_CTER"/>
    <property type="match status" value="1"/>
</dbReference>
<accession>A0AA89C6M6</accession>
<proteinExistence type="inferred from homology"/>
<feature type="compositionally biased region" description="Basic and acidic residues" evidence="12">
    <location>
        <begin position="88"/>
        <end position="101"/>
    </location>
</feature>
<feature type="region of interest" description="Disordered" evidence="12">
    <location>
        <begin position="589"/>
        <end position="608"/>
    </location>
</feature>
<sequence>MQEGKVTQNYRDFLTLFSVSNKHDRYDRNNYVVKKKDLNFQMDFKVTRDERGGISDSIAKDLCLCKRVKERGRGGRKKRGGAGGGGRGKKEGCGRGDKGAERAGTPCLLPTPIKGKDEWEGRKEAAGGRLKGGRERLGDPIYVERYHIIRSTGIKISAANHLRMQNEVRKVFLGHKKTSPDKLYAIKVMKKSDMVNKNLGCQVIAERDALALSSSPFIVHLYYSLQSENNIFLVMEYLIGGDVKSLLAVFGYFSEEMSRIYTAEVTLALQYLHSHGIVHRDLKPDNMLITEKGHIKLTDFGLSKIGISIEKMRKDLSQTPLPYSNKINFVRTPGQILSLRSNLGLNLPTVGMDVIDEESLNHSRSVLSRNDVGSTPMSLRERVLSHSTMARLTPPVQNLTPSLHLETSRVSNCSVRESSRLSNLLDGRKSLRLSMLTHDVSCVGVDSVASSIETCNSDDVFESSVSIDMSDVNSRCEICSGQRDECKENGCTSHSKKPSRQENILDDTPQMHRTEESVWNSYAAKNLRSMRDGLYSEDSDDADDFSSTSSSDEKHSHMLEREEIITFDEDKCMSSRTLDKRKTNQKSFVYHSDEDEQGSRFGSNQRKRKFIDVEKSPFPRNASNKSGLTQEIRMMDLHRAELNKRKCINSVGKCVGSYENSPTGSCASSSQCEVGEYIVNSDRKEDTVDGADPFKQCHKHLNLHEGASEMETDCCVTSEKVSPLKEIKFNTFMASIIEDRARHSSSPSMSVPSTPELKLHSKRAHFLTPCGKAPTSQHHNAPTRSPQKLQGILKTPGPVPQGILKTPGPNKVAIMKTPGPLNQGIMRTPGPPNKGVMMTPGPLNQGIMRTPGPCTPARGTRKTPYKTPRSVRRGREPVEEEERILGTPDYLAPEILEKKLHGEAVDWWALGVCLFEFLTGVPPFNDQTPELVFQNILNRGMLFSSFLIPLLESFLTDIPWPDEDEEALSEQACNAIQKLLTMDPDNRPGSREVRHMDFFDGIDWNNLLDVEAPFVPNPDDATDTSYFDARNIMQELIVSGVDF</sequence>
<dbReference type="PANTHER" id="PTHR24356:SF1">
    <property type="entry name" value="SERINE_THREONINE-PROTEIN KINASE GREATWALL"/>
    <property type="match status" value="1"/>
</dbReference>
<keyword evidence="6" id="KW-0547">Nucleotide-binding</keyword>
<feature type="region of interest" description="Disordered" evidence="12">
    <location>
        <begin position="73"/>
        <end position="107"/>
    </location>
</feature>
<evidence type="ECO:0000256" key="10">
    <source>
        <dbReference type="ARBA" id="ARBA00047899"/>
    </source>
</evidence>
<feature type="region of interest" description="Disordered" evidence="12">
    <location>
        <begin position="534"/>
        <end position="560"/>
    </location>
</feature>
<evidence type="ECO:0000259" key="14">
    <source>
        <dbReference type="PROSITE" id="PS51285"/>
    </source>
</evidence>
<evidence type="ECO:0000256" key="5">
    <source>
        <dbReference type="ARBA" id="ARBA00022679"/>
    </source>
</evidence>
<feature type="compositionally biased region" description="Basic and acidic residues" evidence="12">
    <location>
        <begin position="551"/>
        <end position="560"/>
    </location>
</feature>
<dbReference type="GO" id="GO:0004674">
    <property type="term" value="F:protein serine/threonine kinase activity"/>
    <property type="evidence" value="ECO:0007669"/>
    <property type="project" value="UniProtKB-KW"/>
</dbReference>
<dbReference type="InterPro" id="IPR050236">
    <property type="entry name" value="Ser_Thr_kinase_AGC"/>
</dbReference>
<evidence type="ECO:0000313" key="16">
    <source>
        <dbReference type="Proteomes" id="UP001186944"/>
    </source>
</evidence>
<dbReference type="InterPro" id="IPR000961">
    <property type="entry name" value="AGC-kinase_C"/>
</dbReference>
<dbReference type="InterPro" id="IPR011009">
    <property type="entry name" value="Kinase-like_dom_sf"/>
</dbReference>
<dbReference type="Gene3D" id="3.30.200.20">
    <property type="entry name" value="Phosphorylase Kinase, domain 1"/>
    <property type="match status" value="1"/>
</dbReference>
<evidence type="ECO:0000256" key="12">
    <source>
        <dbReference type="SAM" id="MobiDB-lite"/>
    </source>
</evidence>
<comment type="caution">
    <text evidence="15">The sequence shown here is derived from an EMBL/GenBank/DDBJ whole genome shotgun (WGS) entry which is preliminary data.</text>
</comment>
<dbReference type="Gene3D" id="1.10.510.10">
    <property type="entry name" value="Transferase(Phosphotransferase) domain 1"/>
    <property type="match status" value="2"/>
</dbReference>
<evidence type="ECO:0000256" key="3">
    <source>
        <dbReference type="ARBA" id="ARBA00022148"/>
    </source>
</evidence>
<dbReference type="FunFam" id="1.10.510.10:FF:000484">
    <property type="entry name" value="Serine/threonine-protein kinase greatwall, putative"/>
    <property type="match status" value="1"/>
</dbReference>
<protein>
    <recommendedName>
        <fullName evidence="3">Serine/threonine-protein kinase greatwall</fullName>
        <ecNumber evidence="2">2.7.11.1</ecNumber>
    </recommendedName>
    <alternativeName>
        <fullName evidence="9">Microtubule-associated serine/threonine-protein kinase-like</fullName>
    </alternativeName>
</protein>
<evidence type="ECO:0000256" key="11">
    <source>
        <dbReference type="ARBA" id="ARBA00048679"/>
    </source>
</evidence>
<evidence type="ECO:0000313" key="15">
    <source>
        <dbReference type="EMBL" id="KAK3102989.1"/>
    </source>
</evidence>
<evidence type="ECO:0000256" key="7">
    <source>
        <dbReference type="ARBA" id="ARBA00022777"/>
    </source>
</evidence>
<reference evidence="15" key="1">
    <citation type="submission" date="2019-08" db="EMBL/GenBank/DDBJ databases">
        <title>The improved chromosome-level genome for the pearl oyster Pinctada fucata martensii using PacBio sequencing and Hi-C.</title>
        <authorList>
            <person name="Zheng Z."/>
        </authorList>
    </citation>
    <scope>NUCLEOTIDE SEQUENCE</scope>
    <source>
        <strain evidence="15">ZZ-2019</strain>
        <tissue evidence="15">Adductor muscle</tissue>
    </source>
</reference>
<feature type="region of interest" description="Disordered" evidence="12">
    <location>
        <begin position="487"/>
        <end position="516"/>
    </location>
</feature>
<feature type="region of interest" description="Disordered" evidence="12">
    <location>
        <begin position="851"/>
        <end position="880"/>
    </location>
</feature>
<evidence type="ECO:0000256" key="1">
    <source>
        <dbReference type="ARBA" id="ARBA00009903"/>
    </source>
</evidence>
<dbReference type="EMBL" id="VSWD01000005">
    <property type="protein sequence ID" value="KAK3102989.1"/>
    <property type="molecule type" value="Genomic_DNA"/>
</dbReference>
<feature type="compositionally biased region" description="Acidic residues" evidence="12">
    <location>
        <begin position="535"/>
        <end position="544"/>
    </location>
</feature>
<evidence type="ECO:0000256" key="4">
    <source>
        <dbReference type="ARBA" id="ARBA00022527"/>
    </source>
</evidence>
<evidence type="ECO:0000256" key="2">
    <source>
        <dbReference type="ARBA" id="ARBA00012513"/>
    </source>
</evidence>
<feature type="domain" description="AGC-kinase C-terminal" evidence="14">
    <location>
        <begin position="1000"/>
        <end position="1043"/>
    </location>
</feature>